<keyword evidence="2" id="KW-0547">Nucleotide-binding</keyword>
<evidence type="ECO:0000256" key="4">
    <source>
        <dbReference type="ARBA" id="ARBA00022840"/>
    </source>
</evidence>
<dbReference type="SUPFAM" id="SSF52047">
    <property type="entry name" value="RNI-like"/>
    <property type="match status" value="1"/>
</dbReference>
<dbReference type="AlphaFoldDB" id="A0A371HLS3"/>
<keyword evidence="3" id="KW-0611">Plant defense</keyword>
<dbReference type="InterPro" id="IPR027417">
    <property type="entry name" value="P-loop_NTPase"/>
</dbReference>
<dbReference type="InterPro" id="IPR042197">
    <property type="entry name" value="Apaf_helical"/>
</dbReference>
<accession>A0A371HLS3</accession>
<dbReference type="InterPro" id="IPR058922">
    <property type="entry name" value="WHD_DRP"/>
</dbReference>
<dbReference type="SUPFAM" id="SSF52540">
    <property type="entry name" value="P-loop containing nucleoside triphosphate hydrolases"/>
    <property type="match status" value="1"/>
</dbReference>
<dbReference type="Pfam" id="PF00931">
    <property type="entry name" value="NB-ARC"/>
    <property type="match status" value="1"/>
</dbReference>
<feature type="non-terminal residue" evidence="9">
    <location>
        <position position="1"/>
    </location>
</feature>
<evidence type="ECO:0000259" key="5">
    <source>
        <dbReference type="Pfam" id="PF00931"/>
    </source>
</evidence>
<keyword evidence="1" id="KW-0677">Repeat</keyword>
<gene>
    <name evidence="9" type="primary">RPPL1</name>
    <name evidence="9" type="ORF">CR513_12638</name>
</gene>
<dbReference type="Gene3D" id="1.10.8.430">
    <property type="entry name" value="Helical domain of apoptotic protease-activating factors"/>
    <property type="match status" value="1"/>
</dbReference>
<protein>
    <submittedName>
        <fullName evidence="9">Disease resistance RPP13-like protein 1</fullName>
    </submittedName>
</protein>
<feature type="domain" description="NB-ARC" evidence="5">
    <location>
        <begin position="175"/>
        <end position="345"/>
    </location>
</feature>
<evidence type="ECO:0000259" key="7">
    <source>
        <dbReference type="Pfam" id="PF23559"/>
    </source>
</evidence>
<dbReference type="InterPro" id="IPR002182">
    <property type="entry name" value="NB-ARC"/>
</dbReference>
<dbReference type="Gene3D" id="3.80.10.10">
    <property type="entry name" value="Ribonuclease Inhibitor"/>
    <property type="match status" value="2"/>
</dbReference>
<evidence type="ECO:0000313" key="10">
    <source>
        <dbReference type="Proteomes" id="UP000257109"/>
    </source>
</evidence>
<dbReference type="FunFam" id="3.40.50.300:FF:001091">
    <property type="entry name" value="Probable disease resistance protein At1g61300"/>
    <property type="match status" value="1"/>
</dbReference>
<dbReference type="GO" id="GO:0043531">
    <property type="term" value="F:ADP binding"/>
    <property type="evidence" value="ECO:0007669"/>
    <property type="project" value="InterPro"/>
</dbReference>
<keyword evidence="4" id="KW-0067">ATP-binding</keyword>
<organism evidence="9 10">
    <name type="scientific">Mucuna pruriens</name>
    <name type="common">Velvet bean</name>
    <name type="synonym">Dolichos pruriens</name>
    <dbReference type="NCBI Taxonomy" id="157652"/>
    <lineage>
        <taxon>Eukaryota</taxon>
        <taxon>Viridiplantae</taxon>
        <taxon>Streptophyta</taxon>
        <taxon>Embryophyta</taxon>
        <taxon>Tracheophyta</taxon>
        <taxon>Spermatophyta</taxon>
        <taxon>Magnoliopsida</taxon>
        <taxon>eudicotyledons</taxon>
        <taxon>Gunneridae</taxon>
        <taxon>Pentapetalae</taxon>
        <taxon>rosids</taxon>
        <taxon>fabids</taxon>
        <taxon>Fabales</taxon>
        <taxon>Fabaceae</taxon>
        <taxon>Papilionoideae</taxon>
        <taxon>50 kb inversion clade</taxon>
        <taxon>NPAAA clade</taxon>
        <taxon>indigoferoid/millettioid clade</taxon>
        <taxon>Phaseoleae</taxon>
        <taxon>Mucuna</taxon>
    </lineage>
</organism>
<evidence type="ECO:0000259" key="8">
    <source>
        <dbReference type="Pfam" id="PF23598"/>
    </source>
</evidence>
<evidence type="ECO:0000256" key="3">
    <source>
        <dbReference type="ARBA" id="ARBA00022821"/>
    </source>
</evidence>
<reference evidence="9" key="1">
    <citation type="submission" date="2018-05" db="EMBL/GenBank/DDBJ databases">
        <title>Draft genome of Mucuna pruriens seed.</title>
        <authorList>
            <person name="Nnadi N.E."/>
            <person name="Vos R."/>
            <person name="Hasami M.H."/>
            <person name="Devisetty U.K."/>
            <person name="Aguiy J.C."/>
        </authorList>
    </citation>
    <scope>NUCLEOTIDE SEQUENCE [LARGE SCALE GENOMIC DNA]</scope>
    <source>
        <strain evidence="9">JCA_2017</strain>
    </source>
</reference>
<feature type="domain" description="Disease resistance R13L4/SHOC-2-like LRR" evidence="8">
    <location>
        <begin position="565"/>
        <end position="898"/>
    </location>
</feature>
<dbReference type="GO" id="GO:0006952">
    <property type="term" value="P:defense response"/>
    <property type="evidence" value="ECO:0007669"/>
    <property type="project" value="UniProtKB-KW"/>
</dbReference>
<dbReference type="GO" id="GO:0051707">
    <property type="term" value="P:response to other organism"/>
    <property type="evidence" value="ECO:0007669"/>
    <property type="project" value="UniProtKB-ARBA"/>
</dbReference>
<dbReference type="Pfam" id="PF23598">
    <property type="entry name" value="LRR_14"/>
    <property type="match status" value="1"/>
</dbReference>
<sequence>MAAELVGGAFLSALVQTLFQKMATRQMVDFIRGVKHDNGPNLLDKLKITLRSVDALVNYAEERQTTDLHIREWLNDLKDVMFKAEDLLDKISVLASSQKLEADSWSSSISKVCCSSPTSLGGFNERMETIIEKIENLVKQKDVLGLREGVNEKAFKNFQTTSLAGKSSIYGRSADKDNVIKLLLSVSDDSSDGICVIPIVGMGGVGKTTLAQHVYNDDKVKQHFNIKTWVCVNQEFDVFKLTKTILEAIPLTCDTMDLNLLQIKLKEFLHNKRFLIVLDDVWNESYIMWDILRRPFEFGASGSCVLVTTRNEHVASSMLTVPSYHLKPLEDDDCWLLFSEHAFEGRVFNKSAALDDIGRKIVKKCRGLPLAAKALGGLLRSKVDSREWVKVLESKIWDFPNDRSNILPALMLSYYYLPSTLKRCFAYCSIFPKRYQFRRKELVRLWMAEDLLTHPKGNGNLEELGTEYFDDLTYRSFFIKSGRRRFVMHDLITDLAEFVSGEFSIRLDGQKNNYLSKRTRHLSYSKLQLDDLEKIMATCENLRTFLPSRVLSWPRCLNNEAVGKLISKHRSLRVLSLSHCGNLTVVPDFLGDLIHLRYLNLSVTPISKLPESTCSLHNLQTLLLLNCVYLTELPQQIGRLTNLRCLDIRGTKLSEIPLHMGTMTNLQTLTGFVLGSGGGSGIEELKNFPFLKGKISISNLQNIIDPQDAMKDSLLRNMQLDGLMLSWSTNADDSKNVRNILHWLEPPRTLKKLTIRNYGSTSFPAWFGDFQFSKLVSISLFDCVNCVLLPTLGQLPSLKALSLVGFSSVIYVDGMFYNNSSMEVKQFQRQDITPFKCLETLHFENMPQWQEWLPFGEEEKEDEKRAFPCLKQLYIKKCPKLKSANLIQKLLALEKIVIAKCEQLVVAIPPTIRELQLECCEKVSVQRPLPQLLNLTMSSYNAVESLFEMNKLLPSLVTLNIKECPELESFSEGGLPDSLNLLEIFHCAKLFTNRKNWNLQNLPSLRSFAIAGSCQDGESFPERWLLPSTLTSFHILALWNLEYLDEDSLQQLTSLKTLGIARCPKLQCMPAKLPSSISTLHIRTSPRLEERCNGKKAEDWPKIAHIPMIRINKKLDGDLGAKLFVIIGFDPIGVTEDSSLLLL</sequence>
<dbReference type="Pfam" id="PF18052">
    <property type="entry name" value="Rx_N"/>
    <property type="match status" value="1"/>
</dbReference>
<dbReference type="GO" id="GO:0005524">
    <property type="term" value="F:ATP binding"/>
    <property type="evidence" value="ECO:0007669"/>
    <property type="project" value="UniProtKB-KW"/>
</dbReference>
<dbReference type="Gene3D" id="3.40.50.300">
    <property type="entry name" value="P-loop containing nucleotide triphosphate hydrolases"/>
    <property type="match status" value="1"/>
</dbReference>
<feature type="domain" description="Disease resistance protein winged helix" evidence="7">
    <location>
        <begin position="430"/>
        <end position="496"/>
    </location>
</feature>
<dbReference type="OrthoDB" id="1402530at2759"/>
<dbReference type="Proteomes" id="UP000257109">
    <property type="component" value="Unassembled WGS sequence"/>
</dbReference>
<dbReference type="InterPro" id="IPR032675">
    <property type="entry name" value="LRR_dom_sf"/>
</dbReference>
<dbReference type="SUPFAM" id="SSF52058">
    <property type="entry name" value="L domain-like"/>
    <property type="match status" value="1"/>
</dbReference>
<dbReference type="Gene3D" id="1.10.10.10">
    <property type="entry name" value="Winged helix-like DNA-binding domain superfamily/Winged helix DNA-binding domain"/>
    <property type="match status" value="1"/>
</dbReference>
<dbReference type="Pfam" id="PF23559">
    <property type="entry name" value="WHD_DRP"/>
    <property type="match status" value="1"/>
</dbReference>
<evidence type="ECO:0000256" key="2">
    <source>
        <dbReference type="ARBA" id="ARBA00022741"/>
    </source>
</evidence>
<proteinExistence type="predicted"/>
<dbReference type="InterPro" id="IPR036388">
    <property type="entry name" value="WH-like_DNA-bd_sf"/>
</dbReference>
<dbReference type="InterPro" id="IPR055414">
    <property type="entry name" value="LRR_R13L4/SHOC2-like"/>
</dbReference>
<dbReference type="PRINTS" id="PR00364">
    <property type="entry name" value="DISEASERSIST"/>
</dbReference>
<evidence type="ECO:0000313" key="9">
    <source>
        <dbReference type="EMBL" id="RDY03739.1"/>
    </source>
</evidence>
<name>A0A371HLS3_MUCPR</name>
<dbReference type="InterPro" id="IPR041118">
    <property type="entry name" value="Rx_N"/>
</dbReference>
<evidence type="ECO:0000256" key="1">
    <source>
        <dbReference type="ARBA" id="ARBA00022737"/>
    </source>
</evidence>
<dbReference type="EMBL" id="QJKJ01002220">
    <property type="protein sequence ID" value="RDY03739.1"/>
    <property type="molecule type" value="Genomic_DNA"/>
</dbReference>
<keyword evidence="10" id="KW-1185">Reference proteome</keyword>
<dbReference type="Gene3D" id="1.20.5.4130">
    <property type="match status" value="1"/>
</dbReference>
<evidence type="ECO:0000259" key="6">
    <source>
        <dbReference type="Pfam" id="PF18052"/>
    </source>
</evidence>
<comment type="caution">
    <text evidence="9">The sequence shown here is derived from an EMBL/GenBank/DDBJ whole genome shotgun (WGS) entry which is preliminary data.</text>
</comment>
<dbReference type="PANTHER" id="PTHR36766">
    <property type="entry name" value="PLANT BROAD-SPECTRUM MILDEW RESISTANCE PROTEIN RPW8"/>
    <property type="match status" value="1"/>
</dbReference>
<dbReference type="PANTHER" id="PTHR36766:SF51">
    <property type="entry name" value="DISEASE RESISTANCE RPP13-LIKE PROTEIN 1"/>
    <property type="match status" value="1"/>
</dbReference>
<feature type="domain" description="Disease resistance N-terminal" evidence="6">
    <location>
        <begin position="10"/>
        <end position="104"/>
    </location>
</feature>